<organism evidence="1 2">
    <name type="scientific">Pseudoxanthomonas winnipegensis</name>
    <dbReference type="NCBI Taxonomy" id="2480810"/>
    <lineage>
        <taxon>Bacteria</taxon>
        <taxon>Pseudomonadati</taxon>
        <taxon>Pseudomonadota</taxon>
        <taxon>Gammaproteobacteria</taxon>
        <taxon>Lysobacterales</taxon>
        <taxon>Lysobacteraceae</taxon>
        <taxon>Pseudoxanthomonas</taxon>
    </lineage>
</organism>
<accession>A0A4Q8LSW1</accession>
<gene>
    <name evidence="1" type="ORF">EA656_14880</name>
</gene>
<dbReference type="Proteomes" id="UP000292087">
    <property type="component" value="Unassembled WGS sequence"/>
</dbReference>
<comment type="caution">
    <text evidence="1">The sequence shown here is derived from an EMBL/GenBank/DDBJ whole genome shotgun (WGS) entry which is preliminary data.</text>
</comment>
<name>A0A4Q8LSW1_9GAMM</name>
<sequence length="182" mass="19851">MTDPVTVVVDGREIQTDQAGAECIKQLQQQLSDAGQAHADQLGELQRKLADAAAVPRQPAAPAPAYRPTAAVLSDAAIESRAQARADLLLDAQEIYKMDYRGKTDDEVRRLAITGRRGAELVRDATPEEVKGIFRTVLADLRKDPVIAALGDSRGRQTQVTDNGYAESVARLDFRTRQQQEA</sequence>
<evidence type="ECO:0000313" key="2">
    <source>
        <dbReference type="Proteomes" id="UP000292087"/>
    </source>
</evidence>
<dbReference type="EMBL" id="SHMF01000004">
    <property type="protein sequence ID" value="TAA33720.1"/>
    <property type="molecule type" value="Genomic_DNA"/>
</dbReference>
<proteinExistence type="predicted"/>
<protein>
    <submittedName>
        <fullName evidence="1">Uncharacterized protein</fullName>
    </submittedName>
</protein>
<dbReference type="RefSeq" id="WP_130524345.1">
    <property type="nucleotide sequence ID" value="NZ_SHLZ01000005.1"/>
</dbReference>
<evidence type="ECO:0000313" key="1">
    <source>
        <dbReference type="EMBL" id="TAA33720.1"/>
    </source>
</evidence>
<reference evidence="1 2" key="1">
    <citation type="submission" date="2019-02" db="EMBL/GenBank/DDBJ databases">
        <title>WGS of Pseudoxanthomonas species novum from clinical isolates.</title>
        <authorList>
            <person name="Bernier A.-M."/>
            <person name="Bernard K."/>
            <person name="Vachon A."/>
        </authorList>
    </citation>
    <scope>NUCLEOTIDE SEQUENCE [LARGE SCALE GENOMIC DNA]</scope>
    <source>
        <strain evidence="1 2">NML140781</strain>
    </source>
</reference>
<dbReference type="AlphaFoldDB" id="A0A4Q8LSW1"/>